<dbReference type="Gene3D" id="3.90.70.10">
    <property type="entry name" value="Cysteine proteinases"/>
    <property type="match status" value="1"/>
</dbReference>
<feature type="transmembrane region" description="Helical" evidence="1">
    <location>
        <begin position="12"/>
        <end position="31"/>
    </location>
</feature>
<evidence type="ECO:0000313" key="4">
    <source>
        <dbReference type="Proteomes" id="UP000774000"/>
    </source>
</evidence>
<accession>A0A939BPG6</accession>
<keyword evidence="4" id="KW-1185">Reference proteome</keyword>
<dbReference type="Proteomes" id="UP000774000">
    <property type="component" value="Unassembled WGS sequence"/>
</dbReference>
<feature type="domain" description="Peptidase C39-like" evidence="2">
    <location>
        <begin position="159"/>
        <end position="279"/>
    </location>
</feature>
<protein>
    <submittedName>
        <fullName evidence="3">Uncharacterized protein YvpB</fullName>
    </submittedName>
</protein>
<gene>
    <name evidence="3" type="ORF">JOC47_001886</name>
</gene>
<evidence type="ECO:0000259" key="2">
    <source>
        <dbReference type="Pfam" id="PF13529"/>
    </source>
</evidence>
<keyword evidence="1" id="KW-1133">Transmembrane helix</keyword>
<evidence type="ECO:0000256" key="1">
    <source>
        <dbReference type="SAM" id="Phobius"/>
    </source>
</evidence>
<dbReference type="Pfam" id="PF13529">
    <property type="entry name" value="Peptidase_C39_2"/>
    <property type="match status" value="1"/>
</dbReference>
<sequence length="333" mass="38444">MVGQFTKSTGKFFVNLLLLTLILNFFILIVGEDLEQKQAIINAADLRMNVNSSRQGQSDLNANRSTKKIKANNKLITNKKIQIQGTVEQDIKQVVVFSSNNMDVYRADVRNSTYEVNLSFSTPGTKEINIVGLDEKGEVVDSLIRKVDVYEVEKHLIHDMPYFYQYNNDYFPASTCQNTAIAMVLKYYGWQGNPDKITKTFGKMKAQYGDGFSEVFNHYARNNNLDIRIRNNVNISPRYIENQLKEGKPVVAHGKFTSYGHIIVLVGFDDEYYYANDPAGKWDQEYRGDYKQRTAENGKYVRYKKENLLRAMERRVGLWIHEVYTVDSRLANK</sequence>
<dbReference type="RefSeq" id="WP_204701793.1">
    <property type="nucleotide sequence ID" value="NZ_JAFBDQ010000008.1"/>
</dbReference>
<proteinExistence type="predicted"/>
<keyword evidence="1" id="KW-0472">Membrane</keyword>
<dbReference type="AlphaFoldDB" id="A0A939BPG6"/>
<evidence type="ECO:0000313" key="3">
    <source>
        <dbReference type="EMBL" id="MBM7557032.1"/>
    </source>
</evidence>
<organism evidence="3 4">
    <name type="scientific">Halanaerobacter jeridensis</name>
    <dbReference type="NCBI Taxonomy" id="706427"/>
    <lineage>
        <taxon>Bacteria</taxon>
        <taxon>Bacillati</taxon>
        <taxon>Bacillota</taxon>
        <taxon>Clostridia</taxon>
        <taxon>Halanaerobiales</taxon>
        <taxon>Halobacteroidaceae</taxon>
        <taxon>Halanaerobacter</taxon>
    </lineage>
</organism>
<reference evidence="3" key="1">
    <citation type="submission" date="2021-01" db="EMBL/GenBank/DDBJ databases">
        <title>Genomic Encyclopedia of Type Strains, Phase IV (KMG-IV): sequencing the most valuable type-strain genomes for metagenomic binning, comparative biology and taxonomic classification.</title>
        <authorList>
            <person name="Goeker M."/>
        </authorList>
    </citation>
    <scope>NUCLEOTIDE SEQUENCE</scope>
    <source>
        <strain evidence="3">DSM 23230</strain>
    </source>
</reference>
<comment type="caution">
    <text evidence="3">The sequence shown here is derived from an EMBL/GenBank/DDBJ whole genome shotgun (WGS) entry which is preliminary data.</text>
</comment>
<dbReference type="InterPro" id="IPR039564">
    <property type="entry name" value="Peptidase_C39-like"/>
</dbReference>
<name>A0A939BPG6_9FIRM</name>
<keyword evidence="1" id="KW-0812">Transmembrane</keyword>
<dbReference type="EMBL" id="JAFBDQ010000008">
    <property type="protein sequence ID" value="MBM7557032.1"/>
    <property type="molecule type" value="Genomic_DNA"/>
</dbReference>